<gene>
    <name evidence="3" type="ORF">BN973_01690</name>
</gene>
<feature type="region of interest" description="Disordered" evidence="1">
    <location>
        <begin position="182"/>
        <end position="204"/>
    </location>
</feature>
<dbReference type="InterPro" id="IPR015797">
    <property type="entry name" value="NUDIX_hydrolase-like_dom_sf"/>
</dbReference>
<dbReference type="Pfam" id="PF00293">
    <property type="entry name" value="NUDIX"/>
    <property type="match status" value="1"/>
</dbReference>
<dbReference type="eggNOG" id="COG0494">
    <property type="taxonomic scope" value="Bacteria"/>
</dbReference>
<feature type="domain" description="Nudix hydrolase" evidence="2">
    <location>
        <begin position="45"/>
        <end position="178"/>
    </location>
</feature>
<reference evidence="3" key="1">
    <citation type="journal article" date="2014" name="Genome Announc.">
        <title>Draft Genome Sequence of Mycobacterium triplex DSM 44626.</title>
        <authorList>
            <person name="Sassi M."/>
            <person name="Croce O."/>
            <person name="Robert C."/>
            <person name="Raoult D."/>
            <person name="Drancourt M."/>
        </authorList>
    </citation>
    <scope>NUCLEOTIDE SEQUENCE [LARGE SCALE GENOMIC DNA]</scope>
    <source>
        <strain evidence="3">DSM 44626</strain>
    </source>
</reference>
<dbReference type="GO" id="GO:0016787">
    <property type="term" value="F:hydrolase activity"/>
    <property type="evidence" value="ECO:0007669"/>
    <property type="project" value="UniProtKB-KW"/>
</dbReference>
<dbReference type="Proteomes" id="UP000028880">
    <property type="component" value="Unassembled WGS sequence"/>
</dbReference>
<keyword evidence="3" id="KW-0378">Hydrolase</keyword>
<accession>A0A024JVF6</accession>
<reference evidence="3" key="2">
    <citation type="submission" date="2014-04" db="EMBL/GenBank/DDBJ databases">
        <authorList>
            <person name="Urmite Genomes U."/>
        </authorList>
    </citation>
    <scope>NUCLEOTIDE SEQUENCE</scope>
    <source>
        <strain evidence="3">DSM 44626</strain>
    </source>
</reference>
<protein>
    <submittedName>
        <fullName evidence="3">Hydrolase, nudix family protein, putative</fullName>
    </submittedName>
</protein>
<feature type="region of interest" description="Disordered" evidence="1">
    <location>
        <begin position="217"/>
        <end position="238"/>
    </location>
</feature>
<evidence type="ECO:0000313" key="3">
    <source>
        <dbReference type="EMBL" id="CDO87337.1"/>
    </source>
</evidence>
<sequence length="238" mass="25683">MSIRDSAISLLTDWQAPDPAQESLRHAVLAFVHGRPDACRRECEAGHVTASAIVLDDTSTRVLLTLHPRLGRWVQLGGHCDEDDPDIVAAALREAVEESGVPDLRIAPELAAVHVHPVTCSLGVPTRHLDLQFVAHAPAGAQIAISEESEDLRWWPADALPPGADHALAHLVFARAGAIAPRSTPARKSSSRQRADVDLDDNPDWRGPCVHDLRCPRADARRRPGSRSSLNPATCLVG</sequence>
<dbReference type="InterPro" id="IPR000086">
    <property type="entry name" value="NUDIX_hydrolase_dom"/>
</dbReference>
<evidence type="ECO:0000256" key="1">
    <source>
        <dbReference type="SAM" id="MobiDB-lite"/>
    </source>
</evidence>
<dbReference type="Gene3D" id="3.90.79.10">
    <property type="entry name" value="Nucleoside Triphosphate Pyrophosphohydrolase"/>
    <property type="match status" value="1"/>
</dbReference>
<dbReference type="PROSITE" id="PS51462">
    <property type="entry name" value="NUDIX"/>
    <property type="match status" value="1"/>
</dbReference>
<dbReference type="EMBL" id="HG964446">
    <property type="protein sequence ID" value="CDO87337.1"/>
    <property type="molecule type" value="Genomic_DNA"/>
</dbReference>
<evidence type="ECO:0000259" key="2">
    <source>
        <dbReference type="PROSITE" id="PS51462"/>
    </source>
</evidence>
<dbReference type="STRING" id="47839.BN973_01690"/>
<dbReference type="HOGENOM" id="CLU_101758_0_0_11"/>
<name>A0A024JVF6_9MYCO</name>
<dbReference type="SUPFAM" id="SSF55811">
    <property type="entry name" value="Nudix"/>
    <property type="match status" value="1"/>
</dbReference>
<dbReference type="CDD" id="cd03674">
    <property type="entry name" value="NUDIX_Hydrolase"/>
    <property type="match status" value="1"/>
</dbReference>
<organism evidence="3">
    <name type="scientific">Mycobacterium triplex</name>
    <dbReference type="NCBI Taxonomy" id="47839"/>
    <lineage>
        <taxon>Bacteria</taxon>
        <taxon>Bacillati</taxon>
        <taxon>Actinomycetota</taxon>
        <taxon>Actinomycetes</taxon>
        <taxon>Mycobacteriales</taxon>
        <taxon>Mycobacteriaceae</taxon>
        <taxon>Mycobacterium</taxon>
        <taxon>Mycobacterium simiae complex</taxon>
    </lineage>
</organism>
<proteinExistence type="predicted"/>
<dbReference type="AlphaFoldDB" id="A0A024JVF6"/>